<evidence type="ECO:0000256" key="3">
    <source>
        <dbReference type="ARBA" id="ARBA00022989"/>
    </source>
</evidence>
<evidence type="ECO:0000313" key="9">
    <source>
        <dbReference type="EMBL" id="KAE8284371.1"/>
    </source>
</evidence>
<dbReference type="AlphaFoldDB" id="A0A6G0HZC6"/>
<dbReference type="InterPro" id="IPR045232">
    <property type="entry name" value="FAM234"/>
</dbReference>
<reference evidence="9 10" key="1">
    <citation type="submission" date="2019-07" db="EMBL/GenBank/DDBJ databases">
        <title>Chromosome genome assembly for large yellow croaker.</title>
        <authorList>
            <person name="Xiao S."/>
        </authorList>
    </citation>
    <scope>NUCLEOTIDE SEQUENCE [LARGE SCALE GENOMIC DNA]</scope>
    <source>
        <strain evidence="9">JMULYC20181020</strain>
        <tissue evidence="9">Muscle</tissue>
    </source>
</reference>
<dbReference type="InterPro" id="IPR055409">
    <property type="entry name" value="Beta-prop_FAM234A_B"/>
</dbReference>
<evidence type="ECO:0000256" key="1">
    <source>
        <dbReference type="ARBA" id="ARBA00004167"/>
    </source>
</evidence>
<evidence type="ECO:0000256" key="2">
    <source>
        <dbReference type="ARBA" id="ARBA00022692"/>
    </source>
</evidence>
<evidence type="ECO:0000259" key="8">
    <source>
        <dbReference type="Pfam" id="PF23727"/>
    </source>
</evidence>
<dbReference type="InterPro" id="IPR011047">
    <property type="entry name" value="Quinoprotein_ADH-like_sf"/>
</dbReference>
<feature type="domain" description="FAM234A/B beta-propeller" evidence="8">
    <location>
        <begin position="83"/>
        <end position="519"/>
    </location>
</feature>
<evidence type="ECO:0000313" key="10">
    <source>
        <dbReference type="Proteomes" id="UP000424527"/>
    </source>
</evidence>
<organism evidence="9 10">
    <name type="scientific">Larimichthys crocea</name>
    <name type="common">Large yellow croaker</name>
    <name type="synonym">Pseudosciaena crocea</name>
    <dbReference type="NCBI Taxonomy" id="215358"/>
    <lineage>
        <taxon>Eukaryota</taxon>
        <taxon>Metazoa</taxon>
        <taxon>Chordata</taxon>
        <taxon>Craniata</taxon>
        <taxon>Vertebrata</taxon>
        <taxon>Euteleostomi</taxon>
        <taxon>Actinopterygii</taxon>
        <taxon>Neopterygii</taxon>
        <taxon>Teleostei</taxon>
        <taxon>Neoteleostei</taxon>
        <taxon>Acanthomorphata</taxon>
        <taxon>Eupercaria</taxon>
        <taxon>Sciaenidae</taxon>
        <taxon>Larimichthys</taxon>
    </lineage>
</organism>
<feature type="region of interest" description="Disordered" evidence="6">
    <location>
        <begin position="1"/>
        <end position="25"/>
    </location>
</feature>
<dbReference type="GO" id="GO:0016020">
    <property type="term" value="C:membrane"/>
    <property type="evidence" value="ECO:0007669"/>
    <property type="project" value="UniProtKB-SubCell"/>
</dbReference>
<name>A0A6G0HZC6_LARCR</name>
<dbReference type="SUPFAM" id="SSF50998">
    <property type="entry name" value="Quinoprotein alcohol dehydrogenase-like"/>
    <property type="match status" value="1"/>
</dbReference>
<evidence type="ECO:0000256" key="6">
    <source>
        <dbReference type="SAM" id="MobiDB-lite"/>
    </source>
</evidence>
<comment type="similarity">
    <text evidence="5">Belongs to the FAM234 family.</text>
</comment>
<dbReference type="InterPro" id="IPR015943">
    <property type="entry name" value="WD40/YVTN_repeat-like_dom_sf"/>
</dbReference>
<evidence type="ECO:0000256" key="5">
    <source>
        <dbReference type="ARBA" id="ARBA00025791"/>
    </source>
</evidence>
<comment type="subcellular location">
    <subcellularLocation>
        <location evidence="1">Membrane</location>
        <topology evidence="1">Single-pass membrane protein</topology>
    </subcellularLocation>
</comment>
<keyword evidence="3 7" id="KW-1133">Transmembrane helix</keyword>
<dbReference type="Gene3D" id="2.130.10.10">
    <property type="entry name" value="YVTN repeat-like/Quinoprotein amine dehydrogenase"/>
    <property type="match status" value="1"/>
</dbReference>
<dbReference type="PANTHER" id="PTHR21419:SF7">
    <property type="entry name" value="PROTEIN FAM234A"/>
    <property type="match status" value="1"/>
</dbReference>
<accession>A0A6G0HZC6</accession>
<keyword evidence="4 7" id="KW-0472">Membrane</keyword>
<dbReference type="Proteomes" id="UP000424527">
    <property type="component" value="Unassembled WGS sequence"/>
</dbReference>
<dbReference type="Pfam" id="PF23727">
    <property type="entry name" value="Beta-prop_FAM234A_B"/>
    <property type="match status" value="1"/>
</dbReference>
<sequence>METTNSATEGDPLKRGEDGVETGTAPSATELKKKSCKEVLGFAKLTHWRTAVFFFSLFLCLTIVFAFSFIIPCPVRPQYLGSWNRTFPEAATYDFLAIEDASQDKVMDVLFVLKSTEVSQNKTCAAAGLPSPCVFVCAVDGTDGEDLWVRPLHPDFHWAQCGLDKGTSRNWDCLLSHSGNLTAIDKHKGLIRWQKPQPSGLRSTVPVLSVPDLDGHKVNDVALVASDSTQTQLVFVSGESGDQIGSTVVLDSTETTSHFLHRVAEGSYYVILQKDTGVYGLALRRIAAKAKPGMEKSLKEDKNWEKTASESSGLVPIYESDSVKQVLTTGETGDSPNLLLVTGEEVALVDGRKLQLQWKFNTSSVISEPTFGHYNKDDILDVVLEEDIGNHTKRVIILDGKSGGVLWEVNLLATPNSPKPASIHTTNHFSIFVFWGMFPSDSNTSVPLTSDRHSYMLLPLYSKVLLESTSSTDHIITFKATLLEGGRHAAYITLTGPETAGAEGTVVLSKRKLKQDVPPATYSVSAPAEVQRLTMTSKRPSAVSALVIGERTNCYMHTTSPWPVGGTTLKTLNSKKTKVCTLAMTFQLLTTKRKLKSMFRDLG</sequence>
<proteinExistence type="inferred from homology"/>
<protein>
    <submittedName>
        <fullName evidence="9">Protein ITFG3</fullName>
    </submittedName>
</protein>
<feature type="transmembrane region" description="Helical" evidence="7">
    <location>
        <begin position="51"/>
        <end position="71"/>
    </location>
</feature>
<keyword evidence="2 7" id="KW-0812">Transmembrane</keyword>
<comment type="caution">
    <text evidence="9">The sequence shown here is derived from an EMBL/GenBank/DDBJ whole genome shotgun (WGS) entry which is preliminary data.</text>
</comment>
<evidence type="ECO:0000256" key="4">
    <source>
        <dbReference type="ARBA" id="ARBA00023136"/>
    </source>
</evidence>
<dbReference type="PANTHER" id="PTHR21419">
    <property type="match status" value="1"/>
</dbReference>
<evidence type="ECO:0000256" key="7">
    <source>
        <dbReference type="SAM" id="Phobius"/>
    </source>
</evidence>
<keyword evidence="10" id="KW-1185">Reference proteome</keyword>
<dbReference type="EMBL" id="REGW02000017">
    <property type="protein sequence ID" value="KAE8284371.1"/>
    <property type="molecule type" value="Genomic_DNA"/>
</dbReference>
<gene>
    <name evidence="9" type="ORF">D5F01_LYC17703</name>
</gene>